<feature type="transmembrane region" description="Helical" evidence="2">
    <location>
        <begin position="64"/>
        <end position="84"/>
    </location>
</feature>
<evidence type="ECO:0000313" key="4">
    <source>
        <dbReference type="Proteomes" id="UP000515976"/>
    </source>
</evidence>
<dbReference type="KEGG" id="pei:H9L10_01855"/>
<feature type="compositionally biased region" description="Low complexity" evidence="1">
    <location>
        <begin position="13"/>
        <end position="53"/>
    </location>
</feature>
<evidence type="ECO:0000256" key="2">
    <source>
        <dbReference type="SAM" id="Phobius"/>
    </source>
</evidence>
<protein>
    <submittedName>
        <fullName evidence="3">Uncharacterized protein</fullName>
    </submittedName>
</protein>
<feature type="transmembrane region" description="Helical" evidence="2">
    <location>
        <begin position="96"/>
        <end position="116"/>
    </location>
</feature>
<keyword evidence="2" id="KW-0812">Transmembrane</keyword>
<sequence length="123" mass="12414">MGTDDTTRPLGSDPDATDAPTEVTAEAPTADEPVPEATGPVTTAAAPAPAAAEQPPPLYRSGPAPFAVVLGLLGLVTAAWVLLAETTDLTVPWADLGPWTIVAAGVLIVLVGLLGIRGSRRPE</sequence>
<gene>
    <name evidence="3" type="ORF">H9L10_01855</name>
</gene>
<reference evidence="3 4" key="1">
    <citation type="submission" date="2020-08" db="EMBL/GenBank/DDBJ databases">
        <title>Genome sequence of Phycicoccus endophyticus JCM 31784T.</title>
        <authorList>
            <person name="Hyun D.-W."/>
            <person name="Bae J.-W."/>
        </authorList>
    </citation>
    <scope>NUCLEOTIDE SEQUENCE [LARGE SCALE GENOMIC DNA]</scope>
    <source>
        <strain evidence="3 4">JCM 31784</strain>
    </source>
</reference>
<evidence type="ECO:0000256" key="1">
    <source>
        <dbReference type="SAM" id="MobiDB-lite"/>
    </source>
</evidence>
<keyword evidence="2" id="KW-0472">Membrane</keyword>
<evidence type="ECO:0000313" key="3">
    <source>
        <dbReference type="EMBL" id="QNN49860.1"/>
    </source>
</evidence>
<proteinExistence type="predicted"/>
<dbReference type="Proteomes" id="UP000515976">
    <property type="component" value="Chromosome"/>
</dbReference>
<feature type="region of interest" description="Disordered" evidence="1">
    <location>
        <begin position="1"/>
        <end position="58"/>
    </location>
</feature>
<keyword evidence="4" id="KW-1185">Reference proteome</keyword>
<dbReference type="AlphaFoldDB" id="A0A7G9R2N5"/>
<organism evidence="3 4">
    <name type="scientific">Phycicoccus endophyticus</name>
    <dbReference type="NCBI Taxonomy" id="1690220"/>
    <lineage>
        <taxon>Bacteria</taxon>
        <taxon>Bacillati</taxon>
        <taxon>Actinomycetota</taxon>
        <taxon>Actinomycetes</taxon>
        <taxon>Micrococcales</taxon>
        <taxon>Intrasporangiaceae</taxon>
        <taxon>Phycicoccus</taxon>
    </lineage>
</organism>
<dbReference type="RefSeq" id="WP_166104505.1">
    <property type="nucleotide sequence ID" value="NZ_BMMY01000004.1"/>
</dbReference>
<keyword evidence="2" id="KW-1133">Transmembrane helix</keyword>
<dbReference type="EMBL" id="CP060712">
    <property type="protein sequence ID" value="QNN49860.1"/>
    <property type="molecule type" value="Genomic_DNA"/>
</dbReference>
<accession>A0A7G9R2N5</accession>
<name>A0A7G9R2N5_9MICO</name>